<evidence type="ECO:0000313" key="2">
    <source>
        <dbReference type="EMBL" id="CAE0142071.1"/>
    </source>
</evidence>
<dbReference type="GO" id="GO:0008757">
    <property type="term" value="F:S-adenosylmethionine-dependent methyltransferase activity"/>
    <property type="evidence" value="ECO:0007669"/>
    <property type="project" value="InterPro"/>
</dbReference>
<proteinExistence type="predicted"/>
<reference evidence="2" key="1">
    <citation type="submission" date="2021-01" db="EMBL/GenBank/DDBJ databases">
        <authorList>
            <person name="Corre E."/>
            <person name="Pelletier E."/>
            <person name="Niang G."/>
            <person name="Scheremetjew M."/>
            <person name="Finn R."/>
            <person name="Kale V."/>
            <person name="Holt S."/>
            <person name="Cochrane G."/>
            <person name="Meng A."/>
            <person name="Brown T."/>
            <person name="Cohen L."/>
        </authorList>
    </citation>
    <scope>NUCLEOTIDE SEQUENCE</scope>
    <source>
        <strain evidence="2">RCC927</strain>
    </source>
</reference>
<dbReference type="SUPFAM" id="SSF53335">
    <property type="entry name" value="S-adenosyl-L-methionine-dependent methyltransferases"/>
    <property type="match status" value="1"/>
</dbReference>
<organism evidence="2">
    <name type="scientific">Prasinoderma singulare</name>
    <dbReference type="NCBI Taxonomy" id="676789"/>
    <lineage>
        <taxon>Eukaryota</taxon>
        <taxon>Viridiplantae</taxon>
        <taxon>Prasinodermophyta</taxon>
        <taxon>Prasinodermophyceae</taxon>
        <taxon>Prasinodermales</taxon>
        <taxon>Prasinodermaceae</taxon>
        <taxon>Prasinoderma</taxon>
    </lineage>
</organism>
<protein>
    <recommendedName>
        <fullName evidence="1">Methyltransferase type 11 domain-containing protein</fullName>
    </recommendedName>
</protein>
<name>A0A7S3BQ39_9VIRI</name>
<dbReference type="Gene3D" id="3.40.50.150">
    <property type="entry name" value="Vaccinia Virus protein VP39"/>
    <property type="match status" value="1"/>
</dbReference>
<dbReference type="EMBL" id="HBHY01013542">
    <property type="protein sequence ID" value="CAE0142071.1"/>
    <property type="molecule type" value="Transcribed_RNA"/>
</dbReference>
<accession>A0A7S3BQ39</accession>
<feature type="domain" description="Methyltransferase type 11" evidence="1">
    <location>
        <begin position="35"/>
        <end position="76"/>
    </location>
</feature>
<evidence type="ECO:0000259" key="1">
    <source>
        <dbReference type="Pfam" id="PF08241"/>
    </source>
</evidence>
<gene>
    <name evidence="2" type="ORF">PSIN1315_LOCUS8689</name>
</gene>
<dbReference type="Pfam" id="PF08241">
    <property type="entry name" value="Methyltransf_11"/>
    <property type="match status" value="1"/>
</dbReference>
<sequence length="201" mass="22499">MLEQLRAALAGQPDAVREAVAVADATRAEELCKGLPPEAVGTLDAVCAFQAAHWFSPLDGFLRECKALLRPGGLLALAWNDRRLEEEWVVELEGLIEKHNPEYNRAVKQNDGWDTLVASTGLFVKESPASLLEFTHEVRYSDAEGLVALLDTYSYVRRALSEEQRSELHEEARELVRTHFGGESFSMPYVTKLFLLRAVNE</sequence>
<dbReference type="AlphaFoldDB" id="A0A7S3BQ39"/>
<dbReference type="InterPro" id="IPR013216">
    <property type="entry name" value="Methyltransf_11"/>
</dbReference>
<dbReference type="InterPro" id="IPR029063">
    <property type="entry name" value="SAM-dependent_MTases_sf"/>
</dbReference>